<dbReference type="Proteomes" id="UP000198650">
    <property type="component" value="Unassembled WGS sequence"/>
</dbReference>
<dbReference type="InterPro" id="IPR050064">
    <property type="entry name" value="IGPS_HisA/HisF"/>
</dbReference>
<comment type="subcellular location">
    <subcellularLocation>
        <location evidence="1 11">Cytoplasm</location>
    </subcellularLocation>
</comment>
<comment type="catalytic activity">
    <reaction evidence="10 11">
        <text>5-[(5-phospho-1-deoxy-D-ribulos-1-ylimino)methylamino]-1-(5-phospho-beta-D-ribosyl)imidazole-4-carboxamide + L-glutamine = D-erythro-1-(imidazol-4-yl)glycerol 3-phosphate + 5-amino-1-(5-phospho-beta-D-ribosyl)imidazole-4-carboxamide + L-glutamate + H(+)</text>
        <dbReference type="Rhea" id="RHEA:24793"/>
        <dbReference type="ChEBI" id="CHEBI:15378"/>
        <dbReference type="ChEBI" id="CHEBI:29985"/>
        <dbReference type="ChEBI" id="CHEBI:58278"/>
        <dbReference type="ChEBI" id="CHEBI:58359"/>
        <dbReference type="ChEBI" id="CHEBI:58475"/>
        <dbReference type="ChEBI" id="CHEBI:58525"/>
        <dbReference type="EC" id="4.3.2.10"/>
    </reaction>
</comment>
<dbReference type="STRING" id="186116.SAMN05192569_100732"/>
<reference evidence="14" key="1">
    <citation type="submission" date="2016-10" db="EMBL/GenBank/DDBJ databases">
        <authorList>
            <person name="Varghese N."/>
            <person name="Submissions S."/>
        </authorList>
    </citation>
    <scope>NUCLEOTIDE SEQUENCE [LARGE SCALE GENOMIC DNA]</scope>
    <source>
        <strain evidence="14">M1</strain>
    </source>
</reference>
<evidence type="ECO:0000313" key="13">
    <source>
        <dbReference type="EMBL" id="SFA44102.1"/>
    </source>
</evidence>
<evidence type="ECO:0000256" key="1">
    <source>
        <dbReference type="ARBA" id="ARBA00004496"/>
    </source>
</evidence>
<evidence type="ECO:0000256" key="3">
    <source>
        <dbReference type="ARBA" id="ARBA00009667"/>
    </source>
</evidence>
<comment type="pathway">
    <text evidence="2 11">Amino-acid biosynthesis; L-histidine biosynthesis; L-histidine from 5-phospho-alpha-D-ribose 1-diphosphate: step 5/9.</text>
</comment>
<dbReference type="UniPathway" id="UPA00031">
    <property type="reaction ID" value="UER00010"/>
</dbReference>
<dbReference type="CDD" id="cd04731">
    <property type="entry name" value="HisF"/>
    <property type="match status" value="1"/>
</dbReference>
<comment type="subunit">
    <text evidence="4 11">Heterodimer of HisH and HisF.</text>
</comment>
<evidence type="ECO:0000313" key="14">
    <source>
        <dbReference type="Proteomes" id="UP000198650"/>
    </source>
</evidence>
<comment type="function">
    <text evidence="9 11">IGPS catalyzes the conversion of PRFAR and glutamine to IGP, AICAR and glutamate. The HisF subunit catalyzes the cyclization activity that produces IGP and AICAR from PRFAR using the ammonia provided by the HisH subunit.</text>
</comment>
<dbReference type="SUPFAM" id="SSF51366">
    <property type="entry name" value="Ribulose-phoshate binding barrel"/>
    <property type="match status" value="1"/>
</dbReference>
<evidence type="ECO:0000256" key="4">
    <source>
        <dbReference type="ARBA" id="ARBA00011152"/>
    </source>
</evidence>
<feature type="active site" evidence="11">
    <location>
        <position position="130"/>
    </location>
</feature>
<dbReference type="PANTHER" id="PTHR21235:SF2">
    <property type="entry name" value="IMIDAZOLE GLYCEROL PHOSPHATE SYNTHASE HISHF"/>
    <property type="match status" value="1"/>
</dbReference>
<dbReference type="EMBL" id="FOJS01000007">
    <property type="protein sequence ID" value="SFA44102.1"/>
    <property type="molecule type" value="Genomic_DNA"/>
</dbReference>
<dbReference type="HAMAP" id="MF_01013">
    <property type="entry name" value="HisF"/>
    <property type="match status" value="1"/>
</dbReference>
<name>A0A1I0SXA8_9BACL</name>
<dbReference type="InterPro" id="IPR004651">
    <property type="entry name" value="HisF"/>
</dbReference>
<accession>A0A1I0SXA8</accession>
<dbReference type="GO" id="GO:0000105">
    <property type="term" value="P:L-histidine biosynthetic process"/>
    <property type="evidence" value="ECO:0007669"/>
    <property type="project" value="UniProtKB-UniRule"/>
</dbReference>
<evidence type="ECO:0000256" key="11">
    <source>
        <dbReference type="HAMAP-Rule" id="MF_01013"/>
    </source>
</evidence>
<protein>
    <recommendedName>
        <fullName evidence="11">Imidazole glycerol phosphate synthase subunit HisF</fullName>
        <ecNumber evidence="11">4.3.2.10</ecNumber>
    </recommendedName>
    <alternativeName>
        <fullName evidence="11">IGP synthase cyclase subunit</fullName>
    </alternativeName>
    <alternativeName>
        <fullName evidence="11">IGP synthase subunit HisF</fullName>
    </alternativeName>
    <alternativeName>
        <fullName evidence="11">ImGP synthase subunit HisF</fullName>
        <shortName evidence="11">IGPS subunit HisF</shortName>
    </alternativeName>
</protein>
<evidence type="ECO:0000256" key="10">
    <source>
        <dbReference type="ARBA" id="ARBA00047838"/>
    </source>
</evidence>
<dbReference type="OrthoDB" id="9781903at2"/>
<evidence type="ECO:0000256" key="6">
    <source>
        <dbReference type="ARBA" id="ARBA00022605"/>
    </source>
</evidence>
<dbReference type="FunFam" id="3.20.20.70:FF:000006">
    <property type="entry name" value="Imidazole glycerol phosphate synthase subunit HisF"/>
    <property type="match status" value="1"/>
</dbReference>
<dbReference type="NCBIfam" id="TIGR00735">
    <property type="entry name" value="hisF"/>
    <property type="match status" value="1"/>
</dbReference>
<evidence type="ECO:0000256" key="2">
    <source>
        <dbReference type="ARBA" id="ARBA00005091"/>
    </source>
</evidence>
<evidence type="ECO:0000256" key="5">
    <source>
        <dbReference type="ARBA" id="ARBA00022490"/>
    </source>
</evidence>
<dbReference type="GO" id="GO:0005737">
    <property type="term" value="C:cytoplasm"/>
    <property type="evidence" value="ECO:0007669"/>
    <property type="project" value="UniProtKB-SubCell"/>
</dbReference>
<dbReference type="RefSeq" id="WP_090948452.1">
    <property type="nucleotide sequence ID" value="NZ_FOJS01000007.1"/>
</dbReference>
<dbReference type="InterPro" id="IPR011060">
    <property type="entry name" value="RibuloseP-bd_barrel"/>
</dbReference>
<dbReference type="Pfam" id="PF00977">
    <property type="entry name" value="His_biosynth"/>
    <property type="match status" value="1"/>
</dbReference>
<feature type="active site" evidence="11">
    <location>
        <position position="11"/>
    </location>
</feature>
<sequence>MITKRIIPCLDVKDGRVVKGVQFVQLRDAGDPVELAKFYDEQGADELVFLDISASHEGRRTMVEVVEKVAAQLAIPFTVGGGIHSLDDIKTILRAGADKVSLNTAAVRNPQLITEGADFFGAQCIVVAIDAKYDETIGSWRVYTHGGRNATDLEVVEWAKEAVRRGAGEILLTSMDCDGEKSGFDIALTRAVSEAVSVPVIASGGAGSAEHFLEAFVDGKADAALAASIFHYKETSVKEVKAYLKERGVNVR</sequence>
<dbReference type="InterPro" id="IPR006062">
    <property type="entry name" value="His_biosynth"/>
</dbReference>
<dbReference type="GO" id="GO:0000107">
    <property type="term" value="F:imidazoleglycerol-phosphate synthase activity"/>
    <property type="evidence" value="ECO:0007669"/>
    <property type="project" value="UniProtKB-UniRule"/>
</dbReference>
<evidence type="ECO:0000256" key="8">
    <source>
        <dbReference type="ARBA" id="ARBA00023239"/>
    </source>
</evidence>
<dbReference type="InterPro" id="IPR013785">
    <property type="entry name" value="Aldolase_TIM"/>
</dbReference>
<dbReference type="EC" id="4.3.2.10" evidence="11"/>
<organism evidence="13 14">
    <name type="scientific">Parageobacillus thermantarcticus</name>
    <dbReference type="NCBI Taxonomy" id="186116"/>
    <lineage>
        <taxon>Bacteria</taxon>
        <taxon>Bacillati</taxon>
        <taxon>Bacillota</taxon>
        <taxon>Bacilli</taxon>
        <taxon>Bacillales</taxon>
        <taxon>Anoxybacillaceae</taxon>
        <taxon>Parageobacillus</taxon>
    </lineage>
</organism>
<dbReference type="Gene3D" id="3.20.20.70">
    <property type="entry name" value="Aldolase class I"/>
    <property type="match status" value="1"/>
</dbReference>
<keyword evidence="14" id="KW-1185">Reference proteome</keyword>
<keyword evidence="6 11" id="KW-0028">Amino-acid biosynthesis</keyword>
<dbReference type="PANTHER" id="PTHR21235">
    <property type="entry name" value="IMIDAZOLE GLYCEROL PHOSPHATE SYNTHASE SUBUNIT HISF/H IGP SYNTHASE SUBUNIT HISF/H"/>
    <property type="match status" value="1"/>
</dbReference>
<evidence type="ECO:0000256" key="12">
    <source>
        <dbReference type="RuleBase" id="RU003657"/>
    </source>
</evidence>
<gene>
    <name evidence="11" type="primary">hisF</name>
    <name evidence="13" type="ORF">SAMN05192569_100732</name>
</gene>
<keyword evidence="8 11" id="KW-0456">Lyase</keyword>
<dbReference type="GO" id="GO:0016829">
    <property type="term" value="F:lyase activity"/>
    <property type="evidence" value="ECO:0007669"/>
    <property type="project" value="UniProtKB-KW"/>
</dbReference>
<keyword evidence="7 11" id="KW-0368">Histidine biosynthesis</keyword>
<comment type="similarity">
    <text evidence="3 11 12">Belongs to the HisA/HisF family.</text>
</comment>
<proteinExistence type="inferred from homology"/>
<keyword evidence="5 11" id="KW-0963">Cytoplasm</keyword>
<evidence type="ECO:0000256" key="7">
    <source>
        <dbReference type="ARBA" id="ARBA00023102"/>
    </source>
</evidence>
<evidence type="ECO:0000256" key="9">
    <source>
        <dbReference type="ARBA" id="ARBA00025475"/>
    </source>
</evidence>
<dbReference type="AlphaFoldDB" id="A0A1I0SXA8"/>